<gene>
    <name evidence="2" type="ORF">AVDCRST_MAG65-2437</name>
</gene>
<feature type="compositionally biased region" description="Basic and acidic residues" evidence="1">
    <location>
        <begin position="337"/>
        <end position="346"/>
    </location>
</feature>
<evidence type="ECO:0000313" key="2">
    <source>
        <dbReference type="EMBL" id="CAA9498481.1"/>
    </source>
</evidence>
<feature type="compositionally biased region" description="Low complexity" evidence="1">
    <location>
        <begin position="1"/>
        <end position="13"/>
    </location>
</feature>
<feature type="non-terminal residue" evidence="2">
    <location>
        <position position="420"/>
    </location>
</feature>
<name>A0A6J4SN35_9ACTN</name>
<accession>A0A6J4SN35</accession>
<organism evidence="2">
    <name type="scientific">uncultured Solirubrobacteraceae bacterium</name>
    <dbReference type="NCBI Taxonomy" id="1162706"/>
    <lineage>
        <taxon>Bacteria</taxon>
        <taxon>Bacillati</taxon>
        <taxon>Actinomycetota</taxon>
        <taxon>Thermoleophilia</taxon>
        <taxon>Solirubrobacterales</taxon>
        <taxon>Solirubrobacteraceae</taxon>
        <taxon>environmental samples</taxon>
    </lineage>
</organism>
<feature type="compositionally biased region" description="Basic and acidic residues" evidence="1">
    <location>
        <begin position="159"/>
        <end position="186"/>
    </location>
</feature>
<protein>
    <submittedName>
        <fullName evidence="2">Xylose ABC transporter, permease protein XylH</fullName>
    </submittedName>
</protein>
<proteinExistence type="predicted"/>
<feature type="compositionally biased region" description="Basic residues" evidence="1">
    <location>
        <begin position="96"/>
        <end position="109"/>
    </location>
</feature>
<sequence length="420" mass="47040">ECPGRPGRPVRPAGGRHPHPRPGGTRLHRPGARRRPRRAAGGHRRRGAGGDLRVHGGRDLPDRRQLRQSDQPGRGDHRAGDGPGLRPAAGRDRPLRRLHRRRRRRHPRRHTDPAWLGMAARAARHAGGRRGDRLRDLHPRGPARHSELRGHPGVLPRPAGRDAADHRRGRHDPHPRGRDPLGDEQQHAGGARLAVRPDRRRRLRRREPVGHPHEAQGGTAGRGDVGLGRQGRGSRRAGLHRRVPAQPGAPARDGHHHHPGSPVGGPAGRGAGLRPRLPARAHAVRTPRVRRRRQRRGRPARRHQRRADQDDLLRAGLDPGDRGRHPARLARQLGLPDDGRRADAALRRRRRGDRRHQPVRRTGPHLRRGHRRPRGRGHRQRAPARHAAVGNPVHHQRHRAPRGGERRCHLPPASGGNRQM</sequence>
<reference evidence="2" key="1">
    <citation type="submission" date="2020-02" db="EMBL/GenBank/DDBJ databases">
        <authorList>
            <person name="Meier V. D."/>
        </authorList>
    </citation>
    <scope>NUCLEOTIDE SEQUENCE</scope>
    <source>
        <strain evidence="2">AVDCRST_MAG65</strain>
    </source>
</reference>
<feature type="compositionally biased region" description="Basic and acidic residues" evidence="1">
    <location>
        <begin position="129"/>
        <end position="150"/>
    </location>
</feature>
<feature type="compositionally biased region" description="Basic residues" evidence="1">
    <location>
        <begin position="347"/>
        <end position="384"/>
    </location>
</feature>
<feature type="compositionally biased region" description="Basic residues" evidence="1">
    <location>
        <begin position="277"/>
        <end position="305"/>
    </location>
</feature>
<evidence type="ECO:0000256" key="1">
    <source>
        <dbReference type="SAM" id="MobiDB-lite"/>
    </source>
</evidence>
<feature type="compositionally biased region" description="Basic residues" evidence="1">
    <location>
        <begin position="232"/>
        <end position="243"/>
    </location>
</feature>
<dbReference type="EMBL" id="CADCVL010000400">
    <property type="protein sequence ID" value="CAA9498481.1"/>
    <property type="molecule type" value="Genomic_DNA"/>
</dbReference>
<feature type="compositionally biased region" description="Gly residues" evidence="1">
    <location>
        <begin position="218"/>
        <end position="231"/>
    </location>
</feature>
<feature type="region of interest" description="Disordered" evidence="1">
    <location>
        <begin position="1"/>
        <end position="420"/>
    </location>
</feature>
<feature type="compositionally biased region" description="Basic residues" evidence="1">
    <location>
        <begin position="14"/>
        <end position="47"/>
    </location>
</feature>
<feature type="compositionally biased region" description="Basic and acidic residues" evidence="1">
    <location>
        <begin position="52"/>
        <end position="80"/>
    </location>
</feature>
<feature type="non-terminal residue" evidence="2">
    <location>
        <position position="1"/>
    </location>
</feature>
<feature type="compositionally biased region" description="Gly residues" evidence="1">
    <location>
        <begin position="262"/>
        <end position="271"/>
    </location>
</feature>
<dbReference type="AlphaFoldDB" id="A0A6J4SN35"/>
<feature type="compositionally biased region" description="Basic and acidic residues" evidence="1">
    <location>
        <begin position="306"/>
        <end position="324"/>
    </location>
</feature>